<gene>
    <name evidence="1" type="ORF">N47_F15050</name>
</gene>
<name>E1YGW6_9BACT</name>
<evidence type="ECO:0000313" key="1">
    <source>
        <dbReference type="EMBL" id="CBX29810.1"/>
    </source>
</evidence>
<dbReference type="EMBL" id="FR695873">
    <property type="protein sequence ID" value="CBX29810.1"/>
    <property type="molecule type" value="Genomic_DNA"/>
</dbReference>
<dbReference type="AlphaFoldDB" id="E1YGW6"/>
<sequence length="125" mass="13998">MVISAYQVNNVLRVYHDQLRNSRASRRQVNNSALSPDRVTISTNAKQKAVSDKIASSIANKINQYGTKDEIGNESLNKFEKDPEIQQSVSQNIPADLVFKMIDDDGETIKMFNIEDIKHSDNSAA</sequence>
<dbReference type="InterPro" id="IPR049840">
    <property type="entry name" value="DVU0524-like"/>
</dbReference>
<accession>E1YGW6</accession>
<proteinExistence type="predicted"/>
<dbReference type="NCBIfam" id="NF041863">
    <property type="entry name" value="DVU0524_fam"/>
    <property type="match status" value="1"/>
</dbReference>
<organism evidence="1">
    <name type="scientific">uncultured Desulfobacterium sp</name>
    <dbReference type="NCBI Taxonomy" id="201089"/>
    <lineage>
        <taxon>Bacteria</taxon>
        <taxon>Pseudomonadati</taxon>
        <taxon>Thermodesulfobacteriota</taxon>
        <taxon>Desulfobacteria</taxon>
        <taxon>Desulfobacterales</taxon>
        <taxon>Desulfobacteriaceae</taxon>
        <taxon>Desulfobacterium</taxon>
        <taxon>environmental samples</taxon>
    </lineage>
</organism>
<protein>
    <submittedName>
        <fullName evidence="1">Uncharacterized protein</fullName>
    </submittedName>
</protein>
<reference evidence="1" key="1">
    <citation type="journal article" date="2011" name="Environ. Microbiol.">
        <title>Genomic insights into the metabolic potential of the polycyclic aromatic hydrocarbon degrading sulfate-reducing Deltaproteobacterium N47.</title>
        <authorList>
            <person name="Bergmann F."/>
            <person name="Selesi D."/>
            <person name="Weinmaier T."/>
            <person name="Tischler P."/>
            <person name="Rattei T."/>
            <person name="Meckenstock R.U."/>
        </authorList>
    </citation>
    <scope>NUCLEOTIDE SEQUENCE</scope>
</reference>